<protein>
    <submittedName>
        <fullName evidence="2">DUF3987 family protein</fullName>
    </submittedName>
</protein>
<feature type="region of interest" description="Disordered" evidence="1">
    <location>
        <begin position="469"/>
        <end position="504"/>
    </location>
</feature>
<dbReference type="Proteomes" id="UP000095210">
    <property type="component" value="Chromosome"/>
</dbReference>
<evidence type="ECO:0000256" key="1">
    <source>
        <dbReference type="SAM" id="MobiDB-lite"/>
    </source>
</evidence>
<dbReference type="EMBL" id="CP014859">
    <property type="protein sequence ID" value="AOS64998.1"/>
    <property type="molecule type" value="Genomic_DNA"/>
</dbReference>
<dbReference type="KEGG" id="ahm:TL08_21040"/>
<dbReference type="RefSeq" id="WP_069851404.1">
    <property type="nucleotide sequence ID" value="NZ_CP014859.1"/>
</dbReference>
<gene>
    <name evidence="2" type="ORF">TL08_21040</name>
</gene>
<sequence>MTEPDPRPTWDEPIPLGTARGLPPFPTSALPPWVADQVLAVATETQTPPDAAGCIALACLATAAGGRAEVVARGAWREPVNLFTLVALPPGCRKSAVFRALTVPLRAAQAELIKRSRATIAEAVTARSVAIREAEALTRAASSDDPGSMAEAAQAVAAADAIPVPAEPRLIAGDITPEVASTVLADQGGRLAVLSAEGQIVANLAGRYSGKPNFDLFLQGHAGDSLEVDRRDRKEFVDKPALTLGLAVQPAVIRDLAAIHGADDKGLTARILYSIPADNVGFRKIRPPTAPAEVTEAYERLLGRLVDDLAAWDEPALLQLSADADDALADLEADTEAALAPGGAWRGMRAWAAKYVGAVLRIAGLLHLAEHTNLGNDPWREPISLDTLTSAACLGEYFAAHAKAAFDLMGADEIVDHARILLDWITRTRPVSFTKRQAHIDNRSTFPRAADLDAPLALLEEFGHIRHVPVTSTGRGRPPSPTYYTHPNHRKAPTESTENTENPD</sequence>
<name>A0AAC9HT56_9PSEU</name>
<organism evidence="2 3">
    <name type="scientific">Actinoalloteichus hymeniacidonis</name>
    <dbReference type="NCBI Taxonomy" id="340345"/>
    <lineage>
        <taxon>Bacteria</taxon>
        <taxon>Bacillati</taxon>
        <taxon>Actinomycetota</taxon>
        <taxon>Actinomycetes</taxon>
        <taxon>Pseudonocardiales</taxon>
        <taxon>Pseudonocardiaceae</taxon>
        <taxon>Actinoalloteichus</taxon>
    </lineage>
</organism>
<reference evidence="3" key="1">
    <citation type="submission" date="2016-03" db="EMBL/GenBank/DDBJ databases">
        <title>Complete genome sequence of the type strain Actinoalloteichus hymeniacidonis DSM 45092.</title>
        <authorList>
            <person name="Schaffert L."/>
            <person name="Albersmeier A."/>
            <person name="Winkler A."/>
            <person name="Kalinowski J."/>
            <person name="Zotchev S."/>
            <person name="Ruckert C."/>
        </authorList>
    </citation>
    <scope>NUCLEOTIDE SEQUENCE [LARGE SCALE GENOMIC DNA]</scope>
    <source>
        <strain evidence="3">HPA177(T) (DSM 45092(T))</strain>
    </source>
</reference>
<dbReference type="AlphaFoldDB" id="A0AAC9HT56"/>
<keyword evidence="3" id="KW-1185">Reference proteome</keyword>
<accession>A0AAC9HT56</accession>
<feature type="compositionally biased region" description="Polar residues" evidence="1">
    <location>
        <begin position="494"/>
        <end position="504"/>
    </location>
</feature>
<evidence type="ECO:0000313" key="3">
    <source>
        <dbReference type="Proteomes" id="UP000095210"/>
    </source>
</evidence>
<dbReference type="InterPro" id="IPR025048">
    <property type="entry name" value="DUF3987"/>
</dbReference>
<evidence type="ECO:0000313" key="2">
    <source>
        <dbReference type="EMBL" id="AOS64998.1"/>
    </source>
</evidence>
<dbReference type="Pfam" id="PF13148">
    <property type="entry name" value="DUF3987"/>
    <property type="match status" value="1"/>
</dbReference>
<proteinExistence type="predicted"/>